<dbReference type="STRING" id="332977.SAMN05421740_102420"/>
<dbReference type="AlphaFoldDB" id="A0A1H7J4S0"/>
<dbReference type="RefSeq" id="WP_090603608.1">
    <property type="nucleotide sequence ID" value="NZ_FNZR01000002.1"/>
</dbReference>
<keyword evidence="3" id="KW-1185">Reference proteome</keyword>
<evidence type="ECO:0000259" key="1">
    <source>
        <dbReference type="SMART" id="SM00953"/>
    </source>
</evidence>
<reference evidence="3" key="1">
    <citation type="submission" date="2016-10" db="EMBL/GenBank/DDBJ databases">
        <authorList>
            <person name="Varghese N."/>
            <person name="Submissions S."/>
        </authorList>
    </citation>
    <scope>NUCLEOTIDE SEQUENCE [LARGE SCALE GENOMIC DNA]</scope>
    <source>
        <strain evidence="3">Jip14</strain>
    </source>
</reference>
<dbReference type="InterPro" id="IPR014914">
    <property type="entry name" value="RES_dom"/>
</dbReference>
<feature type="domain" description="RES" evidence="1">
    <location>
        <begin position="14"/>
        <end position="136"/>
    </location>
</feature>
<sequence length="154" mass="17539">MRVYRLAHRDYIMDRTGTGARLYGGRWNPKGMACLYSSEYISLALLEKFVHAQGKEDAAELMVMQIDIPQEAGRIYHTDTARLAGNWAHDIDYSQWLGEQMLRETSIVAFSVPSAIVPSERNVIINTRAINFAVVKFFKPTAFGMDPRLLDRLL</sequence>
<dbReference type="SMART" id="SM00953">
    <property type="entry name" value="RES"/>
    <property type="match status" value="1"/>
</dbReference>
<name>A0A1H7J4S0_9SPHI</name>
<proteinExistence type="predicted"/>
<organism evidence="2 3">
    <name type="scientific">Parapedobacter koreensis</name>
    <dbReference type="NCBI Taxonomy" id="332977"/>
    <lineage>
        <taxon>Bacteria</taxon>
        <taxon>Pseudomonadati</taxon>
        <taxon>Bacteroidota</taxon>
        <taxon>Sphingobacteriia</taxon>
        <taxon>Sphingobacteriales</taxon>
        <taxon>Sphingobacteriaceae</taxon>
        <taxon>Parapedobacter</taxon>
    </lineage>
</organism>
<dbReference type="OrthoDB" id="9789501at2"/>
<gene>
    <name evidence="2" type="ORF">SAMN05421740_102420</name>
</gene>
<evidence type="ECO:0000313" key="3">
    <source>
        <dbReference type="Proteomes" id="UP000198916"/>
    </source>
</evidence>
<dbReference type="Proteomes" id="UP000198916">
    <property type="component" value="Unassembled WGS sequence"/>
</dbReference>
<evidence type="ECO:0000313" key="2">
    <source>
        <dbReference type="EMBL" id="SEK68135.1"/>
    </source>
</evidence>
<dbReference type="EMBL" id="FNZR01000002">
    <property type="protein sequence ID" value="SEK68135.1"/>
    <property type="molecule type" value="Genomic_DNA"/>
</dbReference>
<dbReference type="Pfam" id="PF08808">
    <property type="entry name" value="RES"/>
    <property type="match status" value="1"/>
</dbReference>
<accession>A0A1H7J4S0</accession>
<protein>
    <submittedName>
        <fullName evidence="2">RES domain-containing protein</fullName>
    </submittedName>
</protein>